<feature type="transmembrane region" description="Helical" evidence="11">
    <location>
        <begin position="59"/>
        <end position="77"/>
    </location>
</feature>
<evidence type="ECO:0000259" key="12">
    <source>
        <dbReference type="Pfam" id="PF00999"/>
    </source>
</evidence>
<evidence type="ECO:0000256" key="4">
    <source>
        <dbReference type="ARBA" id="ARBA00022449"/>
    </source>
</evidence>
<dbReference type="AlphaFoldDB" id="A0AAP5KCN6"/>
<keyword evidence="5 11" id="KW-0812">Transmembrane</keyword>
<feature type="transmembrane region" description="Helical" evidence="11">
    <location>
        <begin position="180"/>
        <end position="198"/>
    </location>
</feature>
<evidence type="ECO:0000256" key="1">
    <source>
        <dbReference type="ARBA" id="ARBA00004141"/>
    </source>
</evidence>
<dbReference type="Proteomes" id="UP001254770">
    <property type="component" value="Unassembled WGS sequence"/>
</dbReference>
<keyword evidence="8" id="KW-0406">Ion transport</keyword>
<evidence type="ECO:0000256" key="8">
    <source>
        <dbReference type="ARBA" id="ARBA00023065"/>
    </source>
</evidence>
<feature type="transmembrane region" description="Helical" evidence="11">
    <location>
        <begin position="290"/>
        <end position="312"/>
    </location>
</feature>
<protein>
    <submittedName>
        <fullName evidence="13">Cation:proton antiporter</fullName>
    </submittedName>
</protein>
<comment type="similarity">
    <text evidence="2">Belongs to the monovalent cation:proton antiporter 2 (CPA2) transporter (TC 2.A.37) family.</text>
</comment>
<gene>
    <name evidence="13" type="ORF">P7D69_15175</name>
</gene>
<dbReference type="PANTHER" id="PTHR43562">
    <property type="entry name" value="NAPA-TYPE SODIUM/HYDROGEN ANTIPORTER"/>
    <property type="match status" value="1"/>
</dbReference>
<evidence type="ECO:0000256" key="10">
    <source>
        <dbReference type="ARBA" id="ARBA00023201"/>
    </source>
</evidence>
<dbReference type="PANTHER" id="PTHR43562:SF3">
    <property type="entry name" value="SODIUM ION_PROTON EXCHANGER (EUROFUNG)"/>
    <property type="match status" value="1"/>
</dbReference>
<evidence type="ECO:0000313" key="14">
    <source>
        <dbReference type="Proteomes" id="UP001254770"/>
    </source>
</evidence>
<name>A0AAP5KCN6_9ENTE</name>
<dbReference type="InterPro" id="IPR038770">
    <property type="entry name" value="Na+/solute_symporter_sf"/>
</dbReference>
<evidence type="ECO:0000313" key="13">
    <source>
        <dbReference type="EMBL" id="MDT2545690.1"/>
    </source>
</evidence>
<dbReference type="InterPro" id="IPR006153">
    <property type="entry name" value="Cation/H_exchanger_TM"/>
</dbReference>
<dbReference type="GO" id="GO:0015297">
    <property type="term" value="F:antiporter activity"/>
    <property type="evidence" value="ECO:0007669"/>
    <property type="project" value="UniProtKB-KW"/>
</dbReference>
<dbReference type="RefSeq" id="WP_070509661.1">
    <property type="nucleotide sequence ID" value="NZ_JARPXG010000016.1"/>
</dbReference>
<keyword evidence="10" id="KW-0739">Sodium transport</keyword>
<accession>A0AAP5KCN6</accession>
<feature type="transmembrane region" description="Helical" evidence="11">
    <location>
        <begin position="210"/>
        <end position="230"/>
    </location>
</feature>
<evidence type="ECO:0000256" key="3">
    <source>
        <dbReference type="ARBA" id="ARBA00022448"/>
    </source>
</evidence>
<dbReference type="GO" id="GO:1902600">
    <property type="term" value="P:proton transmembrane transport"/>
    <property type="evidence" value="ECO:0007669"/>
    <property type="project" value="InterPro"/>
</dbReference>
<comment type="caution">
    <text evidence="13">The sequence shown here is derived from an EMBL/GenBank/DDBJ whole genome shotgun (WGS) entry which is preliminary data.</text>
</comment>
<comment type="subcellular location">
    <subcellularLocation>
        <location evidence="1">Membrane</location>
        <topology evidence="1">Multi-pass membrane protein</topology>
    </subcellularLocation>
</comment>
<feature type="transmembrane region" description="Helical" evidence="11">
    <location>
        <begin position="84"/>
        <end position="108"/>
    </location>
</feature>
<evidence type="ECO:0000256" key="11">
    <source>
        <dbReference type="SAM" id="Phobius"/>
    </source>
</evidence>
<keyword evidence="4" id="KW-0050">Antiport</keyword>
<evidence type="ECO:0000256" key="7">
    <source>
        <dbReference type="ARBA" id="ARBA00023053"/>
    </source>
</evidence>
<feature type="transmembrane region" description="Helical" evidence="11">
    <location>
        <begin position="264"/>
        <end position="284"/>
    </location>
</feature>
<keyword evidence="7" id="KW-0915">Sodium</keyword>
<reference evidence="13" key="1">
    <citation type="submission" date="2023-03" db="EMBL/GenBank/DDBJ databases">
        <authorList>
            <person name="Shen W."/>
            <person name="Cai J."/>
        </authorList>
    </citation>
    <scope>NUCLEOTIDE SEQUENCE</scope>
    <source>
        <strain evidence="13">Y15</strain>
    </source>
</reference>
<dbReference type="Gene3D" id="1.20.1530.20">
    <property type="match status" value="1"/>
</dbReference>
<keyword evidence="3" id="KW-0813">Transport</keyword>
<dbReference type="EMBL" id="JARPXL010000017">
    <property type="protein sequence ID" value="MDT2545690.1"/>
    <property type="molecule type" value="Genomic_DNA"/>
</dbReference>
<evidence type="ECO:0000256" key="6">
    <source>
        <dbReference type="ARBA" id="ARBA00022989"/>
    </source>
</evidence>
<feature type="transmembrane region" description="Helical" evidence="11">
    <location>
        <begin position="354"/>
        <end position="373"/>
    </location>
</feature>
<dbReference type="Pfam" id="PF00999">
    <property type="entry name" value="Na_H_Exchanger"/>
    <property type="match status" value="1"/>
</dbReference>
<evidence type="ECO:0000256" key="9">
    <source>
        <dbReference type="ARBA" id="ARBA00023136"/>
    </source>
</evidence>
<dbReference type="GO" id="GO:0006814">
    <property type="term" value="P:sodium ion transport"/>
    <property type="evidence" value="ECO:0007669"/>
    <property type="project" value="UniProtKB-KW"/>
</dbReference>
<evidence type="ECO:0000256" key="2">
    <source>
        <dbReference type="ARBA" id="ARBA00005551"/>
    </source>
</evidence>
<organism evidence="13 14">
    <name type="scientific">Enterococcus raffinosus</name>
    <dbReference type="NCBI Taxonomy" id="71452"/>
    <lineage>
        <taxon>Bacteria</taxon>
        <taxon>Bacillati</taxon>
        <taxon>Bacillota</taxon>
        <taxon>Bacilli</taxon>
        <taxon>Lactobacillales</taxon>
        <taxon>Enterococcaceae</taxon>
        <taxon>Enterococcus</taxon>
    </lineage>
</organism>
<evidence type="ECO:0000256" key="5">
    <source>
        <dbReference type="ARBA" id="ARBA00022692"/>
    </source>
</evidence>
<proteinExistence type="inferred from homology"/>
<keyword evidence="6 11" id="KW-1133">Transmembrane helix</keyword>
<feature type="transmembrane region" description="Helical" evidence="11">
    <location>
        <begin position="144"/>
        <end position="168"/>
    </location>
</feature>
<feature type="domain" description="Cation/H+ exchanger transmembrane" evidence="12">
    <location>
        <begin position="12"/>
        <end position="374"/>
    </location>
</feature>
<keyword evidence="9 11" id="KW-0472">Membrane</keyword>
<dbReference type="GO" id="GO:0016020">
    <property type="term" value="C:membrane"/>
    <property type="evidence" value="ECO:0007669"/>
    <property type="project" value="UniProtKB-SubCell"/>
</dbReference>
<feature type="transmembrane region" description="Helical" evidence="11">
    <location>
        <begin position="114"/>
        <end position="132"/>
    </location>
</feature>
<sequence>MEFIGVLCLILVSVTLASHFSRRIGIPAVIGQLLVGILLGNGGLRIVHPDILVKDFSEIGVILLMFLAGIESNLPLLRKYFRPGVFVALLGILFPLLLGTGSGSLFGVPISQSFFFGLILAATSVSISVEVLKELKVVKTKEGSTILGAAVVDDILVVLIVSLCMPLLGVEGGSERPLGFMLIAQVLFFLAVFFLIRWGAPYLMRLSKKIFAQSSVIIVSLTLCLSMSFVADFIGLSSVIGAFSTGIAIGQTNVWKDVRYNIEAIGYAVFIPVFFISIGLEVTFDDLAKQLLFILVFTVIAIFSKLLGGFMGSRLCGFGKESSLMVGSGMVSRGEMALIIVQLGFQAHLVTGKYYSSIILVILFTTLSSPFLLKYFTKKLYPT</sequence>